<feature type="transmembrane region" description="Helical" evidence="1">
    <location>
        <begin position="272"/>
        <end position="295"/>
    </location>
</feature>
<dbReference type="EMBL" id="AP006500">
    <property type="protein sequence ID" value="BAM82370.1"/>
    <property type="molecule type" value="Genomic_DNA"/>
</dbReference>
<feature type="transmembrane region" description="Helical" evidence="1">
    <location>
        <begin position="330"/>
        <end position="353"/>
    </location>
</feature>
<dbReference type="GeneID" id="16996784"/>
<feature type="transmembrane region" description="Helical" evidence="1">
    <location>
        <begin position="359"/>
        <end position="381"/>
    </location>
</feature>
<dbReference type="Proteomes" id="UP000007014">
    <property type="component" value="Chromosome 18"/>
</dbReference>
<keyword evidence="1" id="KW-0472">Membrane</keyword>
<accession>M1V6Q0</accession>
<sequence>MFQGPARTFIGTYGCTRYQRLRALAACRSETRAERRATQRFDAAASGARRASKLGHRRRRLVKTHGALAIQSSLIQPNNFWGVWSLLIGSATAGVWFERTRIGAALSAPLLSSLLGLALVNLGILPASAPAYQTVSKVVVPLAIPLLLFNADMRRVFRETGRLLKAFWIGALATVIGTFVACALVPPGAIGADNLYRAAVALNARHIGGSVNLVAVAEATRMEPALVSALLAADNIVLAIYFPLIFALSSSAARPDADAKQAVDGNRRETDLAMLSLALAVAFALCFLSFGIACWLHLESFVLPLLTLMIVSLATLFPRQFQPLQTAGTILGMFFMQVFFAVTGALGSIGAVIRTAPLLLLLSVVQVGVHLMVMLILGRILGISRDDLMLASNANIGGPSTAAGMAASKRWTALIVPAILIGVCGYAIATFVSLGCLPLLPYFVRVLPWASALQRP</sequence>
<reference evidence="2 3" key="1">
    <citation type="journal article" date="2004" name="Nature">
        <title>Genome sequence of the ultrasmall unicellular red alga Cyanidioschyzon merolae 10D.</title>
        <authorList>
            <person name="Matsuzaki M."/>
            <person name="Misumi O."/>
            <person name="Shin-i T."/>
            <person name="Maruyama S."/>
            <person name="Takahara M."/>
            <person name="Miyagishima S."/>
            <person name="Mori T."/>
            <person name="Nishida K."/>
            <person name="Yagisawa F."/>
            <person name="Nishida K."/>
            <person name="Yoshida Y."/>
            <person name="Nishimura Y."/>
            <person name="Nakao S."/>
            <person name="Kobayashi T."/>
            <person name="Momoyama Y."/>
            <person name="Higashiyama T."/>
            <person name="Minoda A."/>
            <person name="Sano M."/>
            <person name="Nomoto H."/>
            <person name="Oishi K."/>
            <person name="Hayashi H."/>
            <person name="Ohta F."/>
            <person name="Nishizaka S."/>
            <person name="Haga S."/>
            <person name="Miura S."/>
            <person name="Morishita T."/>
            <person name="Kabeya Y."/>
            <person name="Terasawa K."/>
            <person name="Suzuki Y."/>
            <person name="Ishii Y."/>
            <person name="Asakawa S."/>
            <person name="Takano H."/>
            <person name="Ohta N."/>
            <person name="Kuroiwa H."/>
            <person name="Tanaka K."/>
            <person name="Shimizu N."/>
            <person name="Sugano S."/>
            <person name="Sato N."/>
            <person name="Nozaki H."/>
            <person name="Ogasawara N."/>
            <person name="Kohara Y."/>
            <person name="Kuroiwa T."/>
        </authorList>
    </citation>
    <scope>NUCLEOTIDE SEQUENCE [LARGE SCALE GENOMIC DNA]</scope>
    <source>
        <strain evidence="2 3">10D</strain>
    </source>
</reference>
<feature type="transmembrane region" description="Helical" evidence="1">
    <location>
        <begin position="131"/>
        <end position="151"/>
    </location>
</feature>
<reference evidence="2 3" key="2">
    <citation type="journal article" date="2007" name="BMC Biol.">
        <title>A 100%-complete sequence reveals unusually simple genomic features in the hot-spring red alga Cyanidioschyzon merolae.</title>
        <authorList>
            <person name="Nozaki H."/>
            <person name="Takano H."/>
            <person name="Misumi O."/>
            <person name="Terasawa K."/>
            <person name="Matsuzaki M."/>
            <person name="Maruyama S."/>
            <person name="Nishida K."/>
            <person name="Yagisawa F."/>
            <person name="Yoshida Y."/>
            <person name="Fujiwara T."/>
            <person name="Takio S."/>
            <person name="Tamura K."/>
            <person name="Chung S.J."/>
            <person name="Nakamura S."/>
            <person name="Kuroiwa H."/>
            <person name="Tanaka K."/>
            <person name="Sato N."/>
            <person name="Kuroiwa T."/>
        </authorList>
    </citation>
    <scope>NUCLEOTIDE SEQUENCE [LARGE SCALE GENOMIC DNA]</scope>
    <source>
        <strain evidence="2 3">10D</strain>
    </source>
</reference>
<dbReference type="PANTHER" id="PTHR34289:SF3">
    <property type="entry name" value="PROTEIN, PUTATIVE (DUF819)-RELATED"/>
    <property type="match status" value="1"/>
</dbReference>
<dbReference type="RefSeq" id="XP_005538406.1">
    <property type="nucleotide sequence ID" value="XM_005538349.1"/>
</dbReference>
<keyword evidence="1" id="KW-1133">Transmembrane helix</keyword>
<dbReference type="eggNOG" id="ENOG502QQM4">
    <property type="taxonomic scope" value="Eukaryota"/>
</dbReference>
<dbReference type="InterPro" id="IPR008537">
    <property type="entry name" value="DUF819"/>
</dbReference>
<gene>
    <name evidence="2" type="ORF">CYME_CMR105C</name>
</gene>
<proteinExistence type="predicted"/>
<feature type="transmembrane region" description="Helical" evidence="1">
    <location>
        <begin position="163"/>
        <end position="186"/>
    </location>
</feature>
<dbReference type="KEGG" id="cme:CYME_CMR105C"/>
<name>M1V6Q0_CYAM1</name>
<evidence type="ECO:0000256" key="1">
    <source>
        <dbReference type="SAM" id="Phobius"/>
    </source>
</evidence>
<feature type="transmembrane region" description="Helical" evidence="1">
    <location>
        <begin position="104"/>
        <end position="125"/>
    </location>
</feature>
<dbReference type="Pfam" id="PF05684">
    <property type="entry name" value="DUF819"/>
    <property type="match status" value="1"/>
</dbReference>
<dbReference type="HOGENOM" id="CLU_034724_0_1_1"/>
<feature type="transmembrane region" description="Helical" evidence="1">
    <location>
        <begin position="226"/>
        <end position="251"/>
    </location>
</feature>
<dbReference type="OMA" id="SKFFWLI"/>
<organism evidence="2 3">
    <name type="scientific">Cyanidioschyzon merolae (strain NIES-3377 / 10D)</name>
    <name type="common">Unicellular red alga</name>
    <dbReference type="NCBI Taxonomy" id="280699"/>
    <lineage>
        <taxon>Eukaryota</taxon>
        <taxon>Rhodophyta</taxon>
        <taxon>Bangiophyceae</taxon>
        <taxon>Cyanidiales</taxon>
        <taxon>Cyanidiaceae</taxon>
        <taxon>Cyanidioschyzon</taxon>
    </lineage>
</organism>
<feature type="transmembrane region" description="Helical" evidence="1">
    <location>
        <begin position="80"/>
        <end position="97"/>
    </location>
</feature>
<keyword evidence="1" id="KW-0812">Transmembrane</keyword>
<protein>
    <recommendedName>
        <fullName evidence="4">DUF819 family protein</fullName>
    </recommendedName>
</protein>
<evidence type="ECO:0000313" key="3">
    <source>
        <dbReference type="Proteomes" id="UP000007014"/>
    </source>
</evidence>
<dbReference type="PANTHER" id="PTHR34289">
    <property type="entry name" value="PROTEIN, PUTATIVE (DUF819)-RELATED"/>
    <property type="match status" value="1"/>
</dbReference>
<evidence type="ECO:0008006" key="4">
    <source>
        <dbReference type="Google" id="ProtNLM"/>
    </source>
</evidence>
<keyword evidence="3" id="KW-1185">Reference proteome</keyword>
<feature type="transmembrane region" description="Helical" evidence="1">
    <location>
        <begin position="414"/>
        <end position="440"/>
    </location>
</feature>
<dbReference type="AlphaFoldDB" id="M1V6Q0"/>
<evidence type="ECO:0000313" key="2">
    <source>
        <dbReference type="EMBL" id="BAM82370.1"/>
    </source>
</evidence>
<dbReference type="OrthoDB" id="45797at2759"/>
<dbReference type="Gramene" id="CMR105CT">
    <property type="protein sequence ID" value="CMR105CT"/>
    <property type="gene ID" value="CMR105C"/>
</dbReference>
<feature type="transmembrane region" description="Helical" evidence="1">
    <location>
        <begin position="301"/>
        <end position="318"/>
    </location>
</feature>